<sequence length="75" mass="8317">MNLKEPSNQDSNESKDSDKSGMKMMMWMMIACCAIPLAIIFFTGGGLGWWLGRSNQQPSNPQPTIQPPNSQKSLN</sequence>
<accession>A0ABR8C830</accession>
<keyword evidence="2" id="KW-0472">Membrane</keyword>
<dbReference type="RefSeq" id="WP_190577222.1">
    <property type="nucleotide sequence ID" value="NZ_CAWPQU010000056.1"/>
</dbReference>
<keyword evidence="4" id="KW-1185">Reference proteome</keyword>
<evidence type="ECO:0000256" key="1">
    <source>
        <dbReference type="SAM" id="MobiDB-lite"/>
    </source>
</evidence>
<dbReference type="EMBL" id="JACJQY010000006">
    <property type="protein sequence ID" value="MBD2316423.1"/>
    <property type="molecule type" value="Genomic_DNA"/>
</dbReference>
<keyword evidence="2" id="KW-0812">Transmembrane</keyword>
<comment type="caution">
    <text evidence="3">The sequence shown here is derived from an EMBL/GenBank/DDBJ whole genome shotgun (WGS) entry which is preliminary data.</text>
</comment>
<name>A0ABR8C830_9CYAN</name>
<dbReference type="Proteomes" id="UP000618445">
    <property type="component" value="Unassembled WGS sequence"/>
</dbReference>
<evidence type="ECO:0000256" key="2">
    <source>
        <dbReference type="SAM" id="Phobius"/>
    </source>
</evidence>
<organism evidence="3 4">
    <name type="scientific">Phormidium tenue FACHB-1050</name>
    <dbReference type="NCBI Taxonomy" id="2692857"/>
    <lineage>
        <taxon>Bacteria</taxon>
        <taxon>Bacillati</taxon>
        <taxon>Cyanobacteriota</taxon>
        <taxon>Cyanophyceae</taxon>
        <taxon>Oscillatoriophycideae</taxon>
        <taxon>Oscillatoriales</taxon>
        <taxon>Oscillatoriaceae</taxon>
        <taxon>Phormidium</taxon>
    </lineage>
</organism>
<proteinExistence type="predicted"/>
<protein>
    <submittedName>
        <fullName evidence="3">Uncharacterized protein</fullName>
    </submittedName>
</protein>
<reference evidence="3 4" key="1">
    <citation type="journal article" date="2020" name="ISME J.">
        <title>Comparative genomics reveals insights into cyanobacterial evolution and habitat adaptation.</title>
        <authorList>
            <person name="Chen M.Y."/>
            <person name="Teng W.K."/>
            <person name="Zhao L."/>
            <person name="Hu C.X."/>
            <person name="Zhou Y.K."/>
            <person name="Han B.P."/>
            <person name="Song L.R."/>
            <person name="Shu W.S."/>
        </authorList>
    </citation>
    <scope>NUCLEOTIDE SEQUENCE [LARGE SCALE GENOMIC DNA]</scope>
    <source>
        <strain evidence="3 4">FACHB-1050</strain>
    </source>
</reference>
<evidence type="ECO:0000313" key="4">
    <source>
        <dbReference type="Proteomes" id="UP000618445"/>
    </source>
</evidence>
<gene>
    <name evidence="3" type="ORF">H6G05_06125</name>
</gene>
<feature type="region of interest" description="Disordered" evidence="1">
    <location>
        <begin position="52"/>
        <end position="75"/>
    </location>
</feature>
<evidence type="ECO:0000313" key="3">
    <source>
        <dbReference type="EMBL" id="MBD2316423.1"/>
    </source>
</evidence>
<keyword evidence="2" id="KW-1133">Transmembrane helix</keyword>
<feature type="transmembrane region" description="Helical" evidence="2">
    <location>
        <begin position="25"/>
        <end position="51"/>
    </location>
</feature>